<dbReference type="Proteomes" id="UP001295684">
    <property type="component" value="Unassembled WGS sequence"/>
</dbReference>
<evidence type="ECO:0000313" key="2">
    <source>
        <dbReference type="Proteomes" id="UP001295684"/>
    </source>
</evidence>
<comment type="caution">
    <text evidence="1">The sequence shown here is derived from an EMBL/GenBank/DDBJ whole genome shotgun (WGS) entry which is preliminary data.</text>
</comment>
<reference evidence="1" key="1">
    <citation type="submission" date="2023-07" db="EMBL/GenBank/DDBJ databases">
        <authorList>
            <consortium name="AG Swart"/>
            <person name="Singh M."/>
            <person name="Singh A."/>
            <person name="Seah K."/>
            <person name="Emmerich C."/>
        </authorList>
    </citation>
    <scope>NUCLEOTIDE SEQUENCE</scope>
    <source>
        <strain evidence="1">DP1</strain>
    </source>
</reference>
<protein>
    <submittedName>
        <fullName evidence="1">Uncharacterized protein</fullName>
    </submittedName>
</protein>
<sequence>MIVSCCSSRSIILALKDSRSTEDSKIYLRVIKRTNEILRSLKTDDIPGAFRKKINIQNPKDIMTIDDIPGAKPSKFRHRGFDKKKLINNAKYKNIFDKFGSRKLENTINISGIRDPLAASRERRKNMFKLSKMSDSAYAPRNLGCLRLSRRYYKGISKNQSHMSEIMREARNEANTSLLSTHSMTLPPHAPIHHSSMEVQFPSQANICNTLARSPSLLPQTFSQYKIDQKSPSQLSNSPNPQLKFAQRFSVMTNKFDATSRNCWSEETLLGIITLIFIFKEK</sequence>
<evidence type="ECO:0000313" key="1">
    <source>
        <dbReference type="EMBL" id="CAI2374635.1"/>
    </source>
</evidence>
<keyword evidence="2" id="KW-1185">Reference proteome</keyword>
<proteinExistence type="predicted"/>
<name>A0AAD1XL72_EUPCR</name>
<gene>
    <name evidence="1" type="ORF">ECRASSUSDP1_LOCUS15992</name>
</gene>
<dbReference type="EMBL" id="CAMPGE010016056">
    <property type="protein sequence ID" value="CAI2374635.1"/>
    <property type="molecule type" value="Genomic_DNA"/>
</dbReference>
<accession>A0AAD1XL72</accession>
<organism evidence="1 2">
    <name type="scientific">Euplotes crassus</name>
    <dbReference type="NCBI Taxonomy" id="5936"/>
    <lineage>
        <taxon>Eukaryota</taxon>
        <taxon>Sar</taxon>
        <taxon>Alveolata</taxon>
        <taxon>Ciliophora</taxon>
        <taxon>Intramacronucleata</taxon>
        <taxon>Spirotrichea</taxon>
        <taxon>Hypotrichia</taxon>
        <taxon>Euplotida</taxon>
        <taxon>Euplotidae</taxon>
        <taxon>Moneuplotes</taxon>
    </lineage>
</organism>
<dbReference type="AlphaFoldDB" id="A0AAD1XL72"/>